<evidence type="ECO:0000313" key="8">
    <source>
        <dbReference type="Proteomes" id="UP001161247"/>
    </source>
</evidence>
<dbReference type="Gene3D" id="3.80.10.10">
    <property type="entry name" value="Ribonuclease Inhibitor"/>
    <property type="match status" value="4"/>
</dbReference>
<dbReference type="FunFam" id="3.80.10.10:FF:000473">
    <property type="entry name" value="EIN3-binding F-box protein 1"/>
    <property type="match status" value="1"/>
</dbReference>
<dbReference type="SUPFAM" id="SSF81383">
    <property type="entry name" value="F-box domain"/>
    <property type="match status" value="1"/>
</dbReference>
<dbReference type="Pfam" id="PF25372">
    <property type="entry name" value="DUF7885"/>
    <property type="match status" value="3"/>
</dbReference>
<dbReference type="GO" id="GO:0005634">
    <property type="term" value="C:nucleus"/>
    <property type="evidence" value="ECO:0007669"/>
    <property type="project" value="UniProtKB-SubCell"/>
</dbReference>
<dbReference type="InterPro" id="IPR001810">
    <property type="entry name" value="F-box_dom"/>
</dbReference>
<accession>A0AAV1CQ71</accession>
<dbReference type="Gene3D" id="1.20.1280.50">
    <property type="match status" value="1"/>
</dbReference>
<dbReference type="InterPro" id="IPR032675">
    <property type="entry name" value="LRR_dom_sf"/>
</dbReference>
<keyword evidence="4" id="KW-0833">Ubl conjugation pathway</keyword>
<dbReference type="Proteomes" id="UP001161247">
    <property type="component" value="Chromosome 2"/>
</dbReference>
<name>A0AAV1CQ71_OLDCO</name>
<dbReference type="PANTHER" id="PTHR13318">
    <property type="entry name" value="PARTNER OF PAIRED, ISOFORM B-RELATED"/>
    <property type="match status" value="1"/>
</dbReference>
<organism evidence="7 8">
    <name type="scientific">Oldenlandia corymbosa var. corymbosa</name>
    <dbReference type="NCBI Taxonomy" id="529605"/>
    <lineage>
        <taxon>Eukaryota</taxon>
        <taxon>Viridiplantae</taxon>
        <taxon>Streptophyta</taxon>
        <taxon>Embryophyta</taxon>
        <taxon>Tracheophyta</taxon>
        <taxon>Spermatophyta</taxon>
        <taxon>Magnoliopsida</taxon>
        <taxon>eudicotyledons</taxon>
        <taxon>Gunneridae</taxon>
        <taxon>Pentapetalae</taxon>
        <taxon>asterids</taxon>
        <taxon>lamiids</taxon>
        <taxon>Gentianales</taxon>
        <taxon>Rubiaceae</taxon>
        <taxon>Rubioideae</taxon>
        <taxon>Spermacoceae</taxon>
        <taxon>Hedyotis-Oldenlandia complex</taxon>
        <taxon>Oldenlandia</taxon>
    </lineage>
</organism>
<dbReference type="GO" id="GO:0010105">
    <property type="term" value="P:negative regulation of ethylene-activated signaling pathway"/>
    <property type="evidence" value="ECO:0007669"/>
    <property type="project" value="UniProtKB-ARBA"/>
</dbReference>
<evidence type="ECO:0000256" key="3">
    <source>
        <dbReference type="ARBA" id="ARBA00022745"/>
    </source>
</evidence>
<dbReference type="SMART" id="SM00367">
    <property type="entry name" value="LRR_CC"/>
    <property type="match status" value="12"/>
</dbReference>
<feature type="domain" description="F-box" evidence="6">
    <location>
        <begin position="69"/>
        <end position="110"/>
    </location>
</feature>
<evidence type="ECO:0000256" key="1">
    <source>
        <dbReference type="ARBA" id="ARBA00004123"/>
    </source>
</evidence>
<keyword evidence="5" id="KW-0539">Nucleus</keyword>
<dbReference type="PANTHER" id="PTHR13318:SF178">
    <property type="entry name" value="OS02G0200900 PROTEIN"/>
    <property type="match status" value="1"/>
</dbReference>
<dbReference type="EMBL" id="OX459119">
    <property type="protein sequence ID" value="CAI9096657.1"/>
    <property type="molecule type" value="Genomic_DNA"/>
</dbReference>
<keyword evidence="3" id="KW-0936">Ethylene signaling pathway</keyword>
<dbReference type="FunFam" id="3.80.10.10:FF:000451">
    <property type="entry name" value="EIN3-binding F-box protein 1"/>
    <property type="match status" value="1"/>
</dbReference>
<dbReference type="Pfam" id="PF00646">
    <property type="entry name" value="F-box"/>
    <property type="match status" value="1"/>
</dbReference>
<dbReference type="InterPro" id="IPR057207">
    <property type="entry name" value="FBXL15_LRR"/>
</dbReference>
<dbReference type="GO" id="GO:0031146">
    <property type="term" value="P:SCF-dependent proteasomal ubiquitin-dependent protein catabolic process"/>
    <property type="evidence" value="ECO:0007669"/>
    <property type="project" value="TreeGrafter"/>
</dbReference>
<evidence type="ECO:0000256" key="5">
    <source>
        <dbReference type="ARBA" id="ARBA00023242"/>
    </source>
</evidence>
<dbReference type="InterPro" id="IPR036047">
    <property type="entry name" value="F-box-like_dom_sf"/>
</dbReference>
<reference evidence="7" key="1">
    <citation type="submission" date="2023-03" db="EMBL/GenBank/DDBJ databases">
        <authorList>
            <person name="Julca I."/>
        </authorList>
    </citation>
    <scope>NUCLEOTIDE SEQUENCE</scope>
</reference>
<comment type="subcellular location">
    <subcellularLocation>
        <location evidence="1">Nucleus</location>
    </subcellularLocation>
</comment>
<evidence type="ECO:0000259" key="6">
    <source>
        <dbReference type="SMART" id="SM00256"/>
    </source>
</evidence>
<protein>
    <submittedName>
        <fullName evidence="7">OLC1v1032855C1</fullName>
    </submittedName>
</protein>
<evidence type="ECO:0000313" key="7">
    <source>
        <dbReference type="EMBL" id="CAI9096657.1"/>
    </source>
</evidence>
<dbReference type="GO" id="GO:0019005">
    <property type="term" value="C:SCF ubiquitin ligase complex"/>
    <property type="evidence" value="ECO:0007669"/>
    <property type="project" value="TreeGrafter"/>
</dbReference>
<gene>
    <name evidence="7" type="ORF">OLC1_LOCUS7359</name>
</gene>
<dbReference type="SUPFAM" id="SSF52047">
    <property type="entry name" value="RNI-like"/>
    <property type="match status" value="2"/>
</dbReference>
<dbReference type="AlphaFoldDB" id="A0AAV1CQ71"/>
<dbReference type="InterPro" id="IPR006553">
    <property type="entry name" value="Leu-rich_rpt_Cys-con_subtyp"/>
</dbReference>
<evidence type="ECO:0000256" key="2">
    <source>
        <dbReference type="ARBA" id="ARBA00004906"/>
    </source>
</evidence>
<dbReference type="CDD" id="cd22159">
    <property type="entry name" value="F-box_AtTIR1-like"/>
    <property type="match status" value="1"/>
</dbReference>
<comment type="pathway">
    <text evidence="2">Protein modification; protein ubiquitination.</text>
</comment>
<proteinExistence type="predicted"/>
<keyword evidence="8" id="KW-1185">Reference proteome</keyword>
<sequence>MSQVFDFSGDSEFFMGGSMYPNPKDSSLLLSLGHHVGVYFPPSKRSRVNAPFVFREGRFVQKRPSIDVLPDECLFEVFRRLPGGQEKSACACVSKRWLTLLSSIRADEICSNTGDVKSAESEVVPVVQKPSEIVDLKKEDESVDVSLDVIADDGAMMDDGHLSRCLEGKKATDVRLAAIAIGIARRGGLGELSIRGSNTRRGVTDFGLKAIAHGCPSLRDLSLWNLSAISDEGLIAIANECHRLEKLDLCECPAVTDKALLAIAQNCPNLTSLNIESCANIGNGSLEAVARFCHNLKSIAIKNCARVGDNGVASLFLKPDGNVLTKARFESLSISDMSLAVIGRYGNALSDLSLVNLQNVNERGFWVMGNCRGLSNLRSISVTACQGFTDVGLEAVAKGSPSLKRVSLQKCAFVSDNGLASFAKAAASVEVLQLDECHRISPAGFLGLLLQCGKKMKSLSVANCLGFKDLPLGLDYNLAPCSSLKSLCVRNCPGFGNGCLSVLAKLCPNLEHVELTGLGDVTDEGILPLVENSEAGFVKVNLSGCMQLTDKVTSAIAKHHGGTLEELNLDGCKSMTDASLFAISEHCCLLHELGVASTKITDKGIAALAEAVQLSLQVLSLSGCICLSNRSLPSLKKLGQNLVGLNIKHCRRLSSNAVGLLSEILFKCDILF</sequence>
<dbReference type="GO" id="GO:0009873">
    <property type="term" value="P:ethylene-activated signaling pathway"/>
    <property type="evidence" value="ECO:0007669"/>
    <property type="project" value="UniProtKB-KW"/>
</dbReference>
<dbReference type="FunFam" id="3.80.10.10:FF:000595">
    <property type="entry name" value="EIN3-binding F-box protein 1"/>
    <property type="match status" value="1"/>
</dbReference>
<evidence type="ECO:0000256" key="4">
    <source>
        <dbReference type="ARBA" id="ARBA00022786"/>
    </source>
</evidence>
<dbReference type="SMART" id="SM00256">
    <property type="entry name" value="FBOX"/>
    <property type="match status" value="1"/>
</dbReference>